<sequence length="154" mass="16590">MFFVEIRLLMRAAHVLAGATWVGGSMMYLVVVLPALRLGGPAPAVSAQVAALFKRMVNICVGVLLLTGAYLTVDRLSQTTLGLPYVIVLGLKIIAALFMFILAMYLAQSNIRRLAKRNTRISKVAPQLMLALGILVFLLGALLNSLFEAALAPH</sequence>
<keyword evidence="1" id="KW-1133">Transmembrane helix</keyword>
<accession>A0A8J3IFT7</accession>
<dbReference type="GO" id="GO:0016020">
    <property type="term" value="C:membrane"/>
    <property type="evidence" value="ECO:0007669"/>
    <property type="project" value="InterPro"/>
</dbReference>
<dbReference type="RefSeq" id="WP_220203611.1">
    <property type="nucleotide sequence ID" value="NZ_BNJK01000001.1"/>
</dbReference>
<dbReference type="EMBL" id="BNJK01000001">
    <property type="protein sequence ID" value="GHO92793.1"/>
    <property type="molecule type" value="Genomic_DNA"/>
</dbReference>
<keyword evidence="3" id="KW-1185">Reference proteome</keyword>
<evidence type="ECO:0000313" key="2">
    <source>
        <dbReference type="EMBL" id="GHO92793.1"/>
    </source>
</evidence>
<gene>
    <name evidence="2" type="ORF">KSF_028410</name>
</gene>
<keyword evidence="1" id="KW-0812">Transmembrane</keyword>
<evidence type="ECO:0008006" key="4">
    <source>
        <dbReference type="Google" id="ProtNLM"/>
    </source>
</evidence>
<protein>
    <recommendedName>
        <fullName evidence="4">Copper resistance protein D domain-containing protein</fullName>
    </recommendedName>
</protein>
<evidence type="ECO:0000313" key="3">
    <source>
        <dbReference type="Proteomes" id="UP000597444"/>
    </source>
</evidence>
<evidence type="ECO:0000256" key="1">
    <source>
        <dbReference type="SAM" id="Phobius"/>
    </source>
</evidence>
<proteinExistence type="predicted"/>
<dbReference type="Proteomes" id="UP000597444">
    <property type="component" value="Unassembled WGS sequence"/>
</dbReference>
<comment type="caution">
    <text evidence="2">The sequence shown here is derived from an EMBL/GenBank/DDBJ whole genome shotgun (WGS) entry which is preliminary data.</text>
</comment>
<reference evidence="2" key="1">
    <citation type="submission" date="2020-10" db="EMBL/GenBank/DDBJ databases">
        <title>Taxonomic study of unclassified bacteria belonging to the class Ktedonobacteria.</title>
        <authorList>
            <person name="Yabe S."/>
            <person name="Wang C.M."/>
            <person name="Zheng Y."/>
            <person name="Sakai Y."/>
            <person name="Cavaletti L."/>
            <person name="Monciardini P."/>
            <person name="Donadio S."/>
        </authorList>
    </citation>
    <scope>NUCLEOTIDE SEQUENCE</scope>
    <source>
        <strain evidence="2">ID150040</strain>
    </source>
</reference>
<organism evidence="2 3">
    <name type="scientific">Reticulibacter mediterranei</name>
    <dbReference type="NCBI Taxonomy" id="2778369"/>
    <lineage>
        <taxon>Bacteria</taxon>
        <taxon>Bacillati</taxon>
        <taxon>Chloroflexota</taxon>
        <taxon>Ktedonobacteria</taxon>
        <taxon>Ktedonobacterales</taxon>
        <taxon>Reticulibacteraceae</taxon>
        <taxon>Reticulibacter</taxon>
    </lineage>
</organism>
<feature type="transmembrane region" description="Helical" evidence="1">
    <location>
        <begin position="12"/>
        <end position="36"/>
    </location>
</feature>
<feature type="transmembrane region" description="Helical" evidence="1">
    <location>
        <begin position="128"/>
        <end position="147"/>
    </location>
</feature>
<name>A0A8J3IFT7_9CHLR</name>
<feature type="transmembrane region" description="Helical" evidence="1">
    <location>
        <begin position="85"/>
        <end position="107"/>
    </location>
</feature>
<dbReference type="AlphaFoldDB" id="A0A8J3IFT7"/>
<keyword evidence="1" id="KW-0472">Membrane</keyword>